<dbReference type="InterPro" id="IPR051601">
    <property type="entry name" value="Serine_prot/Carboxylest_S33"/>
</dbReference>
<keyword evidence="2" id="KW-0378">Hydrolase</keyword>
<dbReference type="InterPro" id="IPR029058">
    <property type="entry name" value="AB_hydrolase_fold"/>
</dbReference>
<dbReference type="SUPFAM" id="SSF53474">
    <property type="entry name" value="alpha/beta-Hydrolases"/>
    <property type="match status" value="1"/>
</dbReference>
<dbReference type="PANTHER" id="PTHR43248:SF2">
    <property type="entry name" value="PROLYL AMINOPEPTIDASE"/>
    <property type="match status" value="1"/>
</dbReference>
<reference evidence="4 5" key="1">
    <citation type="submission" date="2024-06" db="EMBL/GenBank/DDBJ databases">
        <authorList>
            <person name="Kraege A."/>
            <person name="Thomma B."/>
        </authorList>
    </citation>
    <scope>NUCLEOTIDE SEQUENCE [LARGE SCALE GENOMIC DNA]</scope>
</reference>
<sequence>MAMREPKRARTDTSAAVPTPVIAISSQERGNHYVARGRTTIVPGLTLTDHFFKVPLDYSDESKGQINLFVRVAVKQTHPDKPRLPSLLFLQGGPGFEAPRPMDEEGWMKHACAKFRVFLLDQRGTGMSDAITTSTLLRQGDAQAQAEYLSHFRADNIIRDAEVVRKAMCQDGGGSGLWTLLGQSFGGFCAVHYLSASPTSLAEALLTGGIPPNIDEPCPASSTYTRLFRKVIVQNGKFYGRFPGDAEQVRRIVRFLIAQPDGGVRTPSGNFLSPQGLQSLGCPGLGSYGGMERLHYLLERVWERPDEELSIHFLKGFDSWLSWDTNPLYALLHEACYCNGGASEWAAQRVRDGSYSEHFDAALAAANGRQVLFTGEMVFPWMFEEFEALRPLKEAADILAKKADWPQLYNLETLRKNSVPVAGATYYEDMYVDFELAQASAAHIQGIRQYITNEYMHSGLRDDGPHIFEKLLAMTRGTLPMF</sequence>
<dbReference type="Pfam" id="PF00561">
    <property type="entry name" value="Abhydrolase_1"/>
    <property type="match status" value="1"/>
</dbReference>
<evidence type="ECO:0000256" key="1">
    <source>
        <dbReference type="ARBA" id="ARBA00010088"/>
    </source>
</evidence>
<gene>
    <name evidence="4" type="primary">g11214</name>
    <name evidence="4" type="ORF">VP750_LOCUS10041</name>
</gene>
<evidence type="ECO:0000313" key="5">
    <source>
        <dbReference type="Proteomes" id="UP001497392"/>
    </source>
</evidence>
<proteinExistence type="inferred from homology"/>
<evidence type="ECO:0000313" key="4">
    <source>
        <dbReference type="EMBL" id="CAL5228135.1"/>
    </source>
</evidence>
<evidence type="ECO:0000259" key="3">
    <source>
        <dbReference type="Pfam" id="PF00561"/>
    </source>
</evidence>
<dbReference type="InterPro" id="IPR002410">
    <property type="entry name" value="Peptidase_S33"/>
</dbReference>
<evidence type="ECO:0000256" key="2">
    <source>
        <dbReference type="ARBA" id="ARBA00022801"/>
    </source>
</evidence>
<name>A0ABP1GA37_9CHLO</name>
<dbReference type="PANTHER" id="PTHR43248">
    <property type="entry name" value="2-SUCCINYL-6-HYDROXY-2,4-CYCLOHEXADIENE-1-CARBOXYLATE SYNTHASE"/>
    <property type="match status" value="1"/>
</dbReference>
<feature type="domain" description="AB hydrolase-1" evidence="3">
    <location>
        <begin position="85"/>
        <end position="215"/>
    </location>
</feature>
<comment type="caution">
    <text evidence="4">The sequence shown here is derived from an EMBL/GenBank/DDBJ whole genome shotgun (WGS) entry which is preliminary data.</text>
</comment>
<protein>
    <submittedName>
        <fullName evidence="4">G11214 protein</fullName>
    </submittedName>
</protein>
<accession>A0ABP1GA37</accession>
<dbReference type="InterPro" id="IPR000073">
    <property type="entry name" value="AB_hydrolase_1"/>
</dbReference>
<comment type="similarity">
    <text evidence="1">Belongs to the peptidase S33 family.</text>
</comment>
<dbReference type="Gene3D" id="3.40.50.1820">
    <property type="entry name" value="alpha/beta hydrolase"/>
    <property type="match status" value="1"/>
</dbReference>
<dbReference type="Proteomes" id="UP001497392">
    <property type="component" value="Unassembled WGS sequence"/>
</dbReference>
<dbReference type="EMBL" id="CAXHTA020000018">
    <property type="protein sequence ID" value="CAL5228135.1"/>
    <property type="molecule type" value="Genomic_DNA"/>
</dbReference>
<keyword evidence="5" id="KW-1185">Reference proteome</keyword>
<dbReference type="PRINTS" id="PR00793">
    <property type="entry name" value="PROAMNOPTASE"/>
</dbReference>
<organism evidence="4 5">
    <name type="scientific">Coccomyxa viridis</name>
    <dbReference type="NCBI Taxonomy" id="1274662"/>
    <lineage>
        <taxon>Eukaryota</taxon>
        <taxon>Viridiplantae</taxon>
        <taxon>Chlorophyta</taxon>
        <taxon>core chlorophytes</taxon>
        <taxon>Trebouxiophyceae</taxon>
        <taxon>Trebouxiophyceae incertae sedis</taxon>
        <taxon>Coccomyxaceae</taxon>
        <taxon>Coccomyxa</taxon>
    </lineage>
</organism>